<organism evidence="2 3">
    <name type="scientific">Chrysochromulina tobinii</name>
    <dbReference type="NCBI Taxonomy" id="1460289"/>
    <lineage>
        <taxon>Eukaryota</taxon>
        <taxon>Haptista</taxon>
        <taxon>Haptophyta</taxon>
        <taxon>Prymnesiophyceae</taxon>
        <taxon>Prymnesiales</taxon>
        <taxon>Chrysochromulinaceae</taxon>
        <taxon>Chrysochromulina</taxon>
    </lineage>
</organism>
<dbReference type="InterPro" id="IPR036871">
    <property type="entry name" value="PX_dom_sf"/>
</dbReference>
<dbReference type="PROSITE" id="PS50195">
    <property type="entry name" value="PX"/>
    <property type="match status" value="1"/>
</dbReference>
<dbReference type="SUPFAM" id="SSF64268">
    <property type="entry name" value="PX domain"/>
    <property type="match status" value="1"/>
</dbReference>
<gene>
    <name evidence="2" type="ORF">Ctob_011782</name>
</gene>
<dbReference type="InterPro" id="IPR001683">
    <property type="entry name" value="PX_dom"/>
</dbReference>
<proteinExistence type="predicted"/>
<sequence length="241" mass="26923">MTSQENAIIATLASELRATEISLAQWRAHSGKLHAQLRALRKLPTDESLGEPRVLAGNSMLRSGSLPMEGRLRELSTSSTSSLMSFSSVRSARLTHNRPPAAPPAAPVAMPSFLTREFWDPKEAAAVQRRTEAATRVQSILRGYLQRTKYRSLAVFFAIVNGTVELRSGGQTVPAYTLTVVRGCRCWQVSHRFSDWIELDRQLAKILPEEIVRPPLPARYRLRTSRVPPSQRNLRDLRALG</sequence>
<reference evidence="3" key="1">
    <citation type="journal article" date="2015" name="PLoS Genet.">
        <title>Genome Sequence and Transcriptome Analyses of Chrysochromulina tobin: Metabolic Tools for Enhanced Algal Fitness in the Prominent Order Prymnesiales (Haptophyceae).</title>
        <authorList>
            <person name="Hovde B.T."/>
            <person name="Deodato C.R."/>
            <person name="Hunsperger H.M."/>
            <person name="Ryken S.A."/>
            <person name="Yost W."/>
            <person name="Jha R.K."/>
            <person name="Patterson J."/>
            <person name="Monnat R.J. Jr."/>
            <person name="Barlow S.B."/>
            <person name="Starkenburg S.R."/>
            <person name="Cattolico R.A."/>
        </authorList>
    </citation>
    <scope>NUCLEOTIDE SEQUENCE</scope>
    <source>
        <strain evidence="3">CCMP291</strain>
    </source>
</reference>
<feature type="domain" description="PX" evidence="1">
    <location>
        <begin position="154"/>
        <end position="241"/>
    </location>
</feature>
<name>A0A0M0K696_9EUKA</name>
<evidence type="ECO:0000313" key="2">
    <source>
        <dbReference type="EMBL" id="KOO33908.1"/>
    </source>
</evidence>
<dbReference type="AlphaFoldDB" id="A0A0M0K696"/>
<keyword evidence="3" id="KW-1185">Reference proteome</keyword>
<evidence type="ECO:0000259" key="1">
    <source>
        <dbReference type="PROSITE" id="PS50195"/>
    </source>
</evidence>
<dbReference type="SMART" id="SM00015">
    <property type="entry name" value="IQ"/>
    <property type="match status" value="1"/>
</dbReference>
<dbReference type="CDD" id="cd06093">
    <property type="entry name" value="PX_domain"/>
    <property type="match status" value="1"/>
</dbReference>
<comment type="caution">
    <text evidence="2">The sequence shown here is derived from an EMBL/GenBank/DDBJ whole genome shotgun (WGS) entry which is preliminary data.</text>
</comment>
<protein>
    <recommendedName>
        <fullName evidence="1">PX domain-containing protein</fullName>
    </recommendedName>
</protein>
<dbReference type="Gene3D" id="3.30.1520.10">
    <property type="entry name" value="Phox-like domain"/>
    <property type="match status" value="1"/>
</dbReference>
<dbReference type="EMBL" id="JWZX01001389">
    <property type="protein sequence ID" value="KOO33908.1"/>
    <property type="molecule type" value="Genomic_DNA"/>
</dbReference>
<dbReference type="PROSITE" id="PS50096">
    <property type="entry name" value="IQ"/>
    <property type="match status" value="1"/>
</dbReference>
<dbReference type="Proteomes" id="UP000037460">
    <property type="component" value="Unassembled WGS sequence"/>
</dbReference>
<dbReference type="GO" id="GO:0035091">
    <property type="term" value="F:phosphatidylinositol binding"/>
    <property type="evidence" value="ECO:0007669"/>
    <property type="project" value="InterPro"/>
</dbReference>
<evidence type="ECO:0000313" key="3">
    <source>
        <dbReference type="Proteomes" id="UP000037460"/>
    </source>
</evidence>
<dbReference type="InterPro" id="IPR000048">
    <property type="entry name" value="IQ_motif_EF-hand-BS"/>
</dbReference>
<dbReference type="Pfam" id="PF00612">
    <property type="entry name" value="IQ"/>
    <property type="match status" value="1"/>
</dbReference>
<accession>A0A0M0K696</accession>